<dbReference type="GO" id="GO:0071038">
    <property type="term" value="P:TRAMP-dependent tRNA surveillance pathway"/>
    <property type="evidence" value="ECO:0007669"/>
    <property type="project" value="TreeGrafter"/>
</dbReference>
<proteinExistence type="inferred from homology"/>
<sequence>MCYEKRPSRNPNEQVLLTAGALRKTAVTLEQMDGHLSAPTQATSLFDQTVIPGDIIVDLPSVANLRVGSGLRQDCFELLATKVGKLRYKKPNKYWLESSHKRYDPSAEDTILGIVVGRKSENFLVDIKSPSLALLPVVAFEGGTKKNIPKLEIGSLLYVRVVKANHGTNPELSCTDASGKAAQFGPLKEGYMFDSSTGLARMYVKLHVKLLSTPTCPVLQAFDMQCFEIAIGLNGRIWVNASTPSMVVLISNAIMASEFLSASQQDNMVKELTDRLQACCSVR</sequence>
<dbReference type="GO" id="GO:0000176">
    <property type="term" value="C:nuclear exosome (RNase complex)"/>
    <property type="evidence" value="ECO:0007669"/>
    <property type="project" value="TreeGrafter"/>
</dbReference>
<dbReference type="GO" id="GO:0005730">
    <property type="term" value="C:nucleolus"/>
    <property type="evidence" value="ECO:0007669"/>
    <property type="project" value="UniProtKB-SubCell"/>
</dbReference>
<dbReference type="GO" id="GO:0003723">
    <property type="term" value="F:RNA binding"/>
    <property type="evidence" value="ECO:0007669"/>
    <property type="project" value="UniProtKB-KW"/>
</dbReference>
<evidence type="ECO:0000256" key="7">
    <source>
        <dbReference type="ARBA" id="ARBA00022884"/>
    </source>
</evidence>
<protein>
    <recommendedName>
        <fullName evidence="9">Ribosomal RNA-processing protein 40</fullName>
    </recommendedName>
</protein>
<dbReference type="GO" id="GO:0034475">
    <property type="term" value="P:U4 snRNA 3'-end processing"/>
    <property type="evidence" value="ECO:0007669"/>
    <property type="project" value="TreeGrafter"/>
</dbReference>
<dbReference type="Gene3D" id="3.30.1370.10">
    <property type="entry name" value="K Homology domain, type 1"/>
    <property type="match status" value="1"/>
</dbReference>
<evidence type="ECO:0000256" key="3">
    <source>
        <dbReference type="ARBA" id="ARBA00007841"/>
    </source>
</evidence>
<keyword evidence="4" id="KW-0963">Cytoplasm</keyword>
<evidence type="ECO:0000256" key="6">
    <source>
        <dbReference type="ARBA" id="ARBA00022835"/>
    </source>
</evidence>
<keyword evidence="7" id="KW-0694">RNA-binding</keyword>
<dbReference type="GO" id="GO:0000177">
    <property type="term" value="C:cytoplasmic exosome (RNase complex)"/>
    <property type="evidence" value="ECO:0007669"/>
    <property type="project" value="TreeGrafter"/>
</dbReference>
<dbReference type="Pfam" id="PF15985">
    <property type="entry name" value="KH_6"/>
    <property type="match status" value="1"/>
</dbReference>
<dbReference type="InterPro" id="IPR036612">
    <property type="entry name" value="KH_dom_type_1_sf"/>
</dbReference>
<dbReference type="CDD" id="cd22526">
    <property type="entry name" value="KH-I_Rrp40"/>
    <property type="match status" value="1"/>
</dbReference>
<evidence type="ECO:0000256" key="8">
    <source>
        <dbReference type="ARBA" id="ARBA00023242"/>
    </source>
</evidence>
<dbReference type="PANTHER" id="PTHR21321">
    <property type="entry name" value="PNAS-3 RELATED"/>
    <property type="match status" value="1"/>
</dbReference>
<comment type="caution">
    <text evidence="11">The sequence shown here is derived from an EMBL/GenBank/DDBJ whole genome shotgun (WGS) entry which is preliminary data.</text>
</comment>
<evidence type="ECO:0000313" key="11">
    <source>
        <dbReference type="EMBL" id="KAH0454589.1"/>
    </source>
</evidence>
<keyword evidence="8" id="KW-0539">Nucleus</keyword>
<dbReference type="GO" id="GO:0071034">
    <property type="term" value="P:CUT catabolic process"/>
    <property type="evidence" value="ECO:0007669"/>
    <property type="project" value="TreeGrafter"/>
</dbReference>
<dbReference type="EMBL" id="JAGFBR010000015">
    <property type="protein sequence ID" value="KAH0454589.1"/>
    <property type="molecule type" value="Genomic_DNA"/>
</dbReference>
<evidence type="ECO:0000256" key="9">
    <source>
        <dbReference type="ARBA" id="ARBA00030615"/>
    </source>
</evidence>
<feature type="domain" description="K Homology" evidence="10">
    <location>
        <begin position="190"/>
        <end position="244"/>
    </location>
</feature>
<dbReference type="AlphaFoldDB" id="A0AAV7FYA7"/>
<dbReference type="Proteomes" id="UP000775213">
    <property type="component" value="Unassembled WGS sequence"/>
</dbReference>
<dbReference type="InterPro" id="IPR026699">
    <property type="entry name" value="Exosome_RNA_bind1/RRP40/RRP4"/>
</dbReference>
<accession>A0AAV7FYA7</accession>
<keyword evidence="5" id="KW-0698">rRNA processing</keyword>
<dbReference type="SUPFAM" id="SSF54791">
    <property type="entry name" value="Eukaryotic type KH-domain (KH-domain type I)"/>
    <property type="match status" value="1"/>
</dbReference>
<name>A0AAV7FYA7_DENCH</name>
<dbReference type="PANTHER" id="PTHR21321:SF1">
    <property type="entry name" value="EXOSOME COMPLEX COMPONENT RRP40"/>
    <property type="match status" value="1"/>
</dbReference>
<dbReference type="FunFam" id="2.40.50.140:FF:000127">
    <property type="entry name" value="Exosome complex component RRP40"/>
    <property type="match status" value="1"/>
</dbReference>
<dbReference type="InterPro" id="IPR012340">
    <property type="entry name" value="NA-bd_OB-fold"/>
</dbReference>
<comment type="subcellular location">
    <subcellularLocation>
        <location evidence="1">Cytoplasm</location>
    </subcellularLocation>
    <subcellularLocation>
        <location evidence="2">Nucleus</location>
        <location evidence="2">Nucleolus</location>
    </subcellularLocation>
</comment>
<evidence type="ECO:0000313" key="12">
    <source>
        <dbReference type="Proteomes" id="UP000775213"/>
    </source>
</evidence>
<gene>
    <name evidence="11" type="ORF">IEQ34_016513</name>
</gene>
<dbReference type="FunFam" id="3.30.1370.10:FF:000038">
    <property type="entry name" value="exosome complex component RRP40"/>
    <property type="match status" value="1"/>
</dbReference>
<evidence type="ECO:0000256" key="2">
    <source>
        <dbReference type="ARBA" id="ARBA00004604"/>
    </source>
</evidence>
<dbReference type="SUPFAM" id="SSF50249">
    <property type="entry name" value="Nucleic acid-binding proteins"/>
    <property type="match status" value="1"/>
</dbReference>
<dbReference type="Gene3D" id="2.40.50.100">
    <property type="match status" value="1"/>
</dbReference>
<dbReference type="SUPFAM" id="SSF110324">
    <property type="entry name" value="Ribosomal L27 protein-like"/>
    <property type="match status" value="1"/>
</dbReference>
<evidence type="ECO:0000256" key="4">
    <source>
        <dbReference type="ARBA" id="ARBA00022490"/>
    </source>
</evidence>
<dbReference type="CDD" id="cd05790">
    <property type="entry name" value="S1_Rrp40"/>
    <property type="match status" value="1"/>
</dbReference>
<evidence type="ECO:0000259" key="10">
    <source>
        <dbReference type="Pfam" id="PF15985"/>
    </source>
</evidence>
<keyword evidence="6" id="KW-0271">Exosome</keyword>
<evidence type="ECO:0000256" key="1">
    <source>
        <dbReference type="ARBA" id="ARBA00004496"/>
    </source>
</evidence>
<comment type="similarity">
    <text evidence="3">Belongs to the RRP40 family.</text>
</comment>
<dbReference type="GO" id="GO:0071051">
    <property type="term" value="P:poly(A)-dependent snoRNA 3'-end processing"/>
    <property type="evidence" value="ECO:0007669"/>
    <property type="project" value="TreeGrafter"/>
</dbReference>
<dbReference type="InterPro" id="IPR037319">
    <property type="entry name" value="Rrp40_S1"/>
</dbReference>
<dbReference type="Pfam" id="PF21262">
    <property type="entry name" value="RRP40_S1"/>
    <property type="match status" value="1"/>
</dbReference>
<evidence type="ECO:0000256" key="5">
    <source>
        <dbReference type="ARBA" id="ARBA00022552"/>
    </source>
</evidence>
<dbReference type="InterPro" id="IPR049469">
    <property type="entry name" value="RRP40_KH-I"/>
</dbReference>
<dbReference type="GO" id="GO:0000467">
    <property type="term" value="P:exonucleolytic trimming to generate mature 3'-end of 5.8S rRNA from tricistronic rRNA transcript (SSU-rRNA, 5.8S rRNA, LSU-rRNA)"/>
    <property type="evidence" value="ECO:0007669"/>
    <property type="project" value="TreeGrafter"/>
</dbReference>
<keyword evidence="12" id="KW-1185">Reference proteome</keyword>
<dbReference type="InterPro" id="IPR004088">
    <property type="entry name" value="KH_dom_type_1"/>
</dbReference>
<dbReference type="Gene3D" id="2.40.50.140">
    <property type="entry name" value="Nucleic acid-binding proteins"/>
    <property type="match status" value="1"/>
</dbReference>
<organism evidence="11 12">
    <name type="scientific">Dendrobium chrysotoxum</name>
    <name type="common">Orchid</name>
    <dbReference type="NCBI Taxonomy" id="161865"/>
    <lineage>
        <taxon>Eukaryota</taxon>
        <taxon>Viridiplantae</taxon>
        <taxon>Streptophyta</taxon>
        <taxon>Embryophyta</taxon>
        <taxon>Tracheophyta</taxon>
        <taxon>Spermatophyta</taxon>
        <taxon>Magnoliopsida</taxon>
        <taxon>Liliopsida</taxon>
        <taxon>Asparagales</taxon>
        <taxon>Orchidaceae</taxon>
        <taxon>Epidendroideae</taxon>
        <taxon>Malaxideae</taxon>
        <taxon>Dendrobiinae</taxon>
        <taxon>Dendrobium</taxon>
    </lineage>
</organism>
<dbReference type="GO" id="GO:0071035">
    <property type="term" value="P:nuclear polyadenylation-dependent rRNA catabolic process"/>
    <property type="evidence" value="ECO:0007669"/>
    <property type="project" value="TreeGrafter"/>
</dbReference>
<reference evidence="11 12" key="1">
    <citation type="journal article" date="2021" name="Hortic Res">
        <title>Chromosome-scale assembly of the Dendrobium chrysotoxum genome enhances the understanding of orchid evolution.</title>
        <authorList>
            <person name="Zhang Y."/>
            <person name="Zhang G.Q."/>
            <person name="Zhang D."/>
            <person name="Liu X.D."/>
            <person name="Xu X.Y."/>
            <person name="Sun W.H."/>
            <person name="Yu X."/>
            <person name="Zhu X."/>
            <person name="Wang Z.W."/>
            <person name="Zhao X."/>
            <person name="Zhong W.Y."/>
            <person name="Chen H."/>
            <person name="Yin W.L."/>
            <person name="Huang T."/>
            <person name="Niu S.C."/>
            <person name="Liu Z.J."/>
        </authorList>
    </citation>
    <scope>NUCLEOTIDE SEQUENCE [LARGE SCALE GENOMIC DNA]</scope>
    <source>
        <strain evidence="11">Lindl</strain>
    </source>
</reference>